<evidence type="ECO:0000313" key="2">
    <source>
        <dbReference type="EMBL" id="NCJ05397.1"/>
    </source>
</evidence>
<dbReference type="Proteomes" id="UP000607397">
    <property type="component" value="Unassembled WGS sequence"/>
</dbReference>
<comment type="caution">
    <text evidence="2">The sequence shown here is derived from an EMBL/GenBank/DDBJ whole genome shotgun (WGS) entry which is preliminary data.</text>
</comment>
<organism evidence="2 3">
    <name type="scientific">Petrachloros mirabilis ULC683</name>
    <dbReference type="NCBI Taxonomy" id="2781853"/>
    <lineage>
        <taxon>Bacteria</taxon>
        <taxon>Bacillati</taxon>
        <taxon>Cyanobacteriota</taxon>
        <taxon>Cyanophyceae</taxon>
        <taxon>Synechococcales</taxon>
        <taxon>Petrachlorosaceae</taxon>
        <taxon>Petrachloros</taxon>
        <taxon>Petrachloros mirabilis</taxon>
    </lineage>
</organism>
<gene>
    <name evidence="2" type="ORF">GS597_02480</name>
</gene>
<name>A0A8K1ZWI3_9CYAN</name>
<dbReference type="AlphaFoldDB" id="A0A8K1ZWI3"/>
<feature type="transmembrane region" description="Helical" evidence="1">
    <location>
        <begin position="122"/>
        <end position="145"/>
    </location>
</feature>
<protein>
    <submittedName>
        <fullName evidence="2">Uncharacterized protein</fullName>
    </submittedName>
</protein>
<accession>A0A8K1ZWI3</accession>
<proteinExistence type="predicted"/>
<sequence>MAYFSKHIPSSGHQPLSYEEVYVCPVCRHGQLSGLTLMDAMACDFCRHIFTLNLEQQVLRIEDSAQAATWRWTGRGWVPTRRHSPDLLLGLWIFATALLVMPGLLVWLSYQVFPPLPSSRGAWLPGVWILMTFASHGAIALWLLCEYYQFSVYVSAKIQLQRALGRG</sequence>
<keyword evidence="1" id="KW-1133">Transmembrane helix</keyword>
<keyword evidence="1" id="KW-0812">Transmembrane</keyword>
<dbReference type="EMBL" id="WVIC01000003">
    <property type="protein sequence ID" value="NCJ05397.1"/>
    <property type="molecule type" value="Genomic_DNA"/>
</dbReference>
<keyword evidence="1" id="KW-0472">Membrane</keyword>
<reference evidence="2" key="1">
    <citation type="submission" date="2019-12" db="EMBL/GenBank/DDBJ databases">
        <title>High-Quality draft genome sequences of three cyanobacteria isolated from the limestone walls of the Old Cathedral of Coimbra.</title>
        <authorList>
            <person name="Tiago I."/>
            <person name="Soares F."/>
            <person name="Portugal A."/>
        </authorList>
    </citation>
    <scope>NUCLEOTIDE SEQUENCE [LARGE SCALE GENOMIC DNA]</scope>
    <source>
        <strain evidence="2">C</strain>
    </source>
</reference>
<dbReference type="RefSeq" id="WP_161823866.1">
    <property type="nucleotide sequence ID" value="NZ_WVIC01000003.1"/>
</dbReference>
<keyword evidence="3" id="KW-1185">Reference proteome</keyword>
<evidence type="ECO:0000256" key="1">
    <source>
        <dbReference type="SAM" id="Phobius"/>
    </source>
</evidence>
<feature type="transmembrane region" description="Helical" evidence="1">
    <location>
        <begin position="87"/>
        <end position="110"/>
    </location>
</feature>
<evidence type="ECO:0000313" key="3">
    <source>
        <dbReference type="Proteomes" id="UP000607397"/>
    </source>
</evidence>